<proteinExistence type="predicted"/>
<evidence type="ECO:0000313" key="2">
    <source>
        <dbReference type="EMBL" id="CAB3387498.1"/>
    </source>
</evidence>
<sequence length="139" mass="15525">MAEMAKSEFPSIIWPISSDMQRLSIHDDGKSRSENEVKNKSNSTNERYNPLLVMMQASDQSAYANCYTAAPTPYYQIVTNAANMSGGTVTVKDGSRVIDGVEWYVMGNNKICEKSDPNVAQQETPNNRLENGAQKRKRI</sequence>
<evidence type="ECO:0000256" key="1">
    <source>
        <dbReference type="SAM" id="MobiDB-lite"/>
    </source>
</evidence>
<feature type="compositionally biased region" description="Polar residues" evidence="1">
    <location>
        <begin position="118"/>
        <end position="129"/>
    </location>
</feature>
<feature type="region of interest" description="Disordered" evidence="1">
    <location>
        <begin position="27"/>
        <end position="48"/>
    </location>
</feature>
<dbReference type="Proteomes" id="UP000494165">
    <property type="component" value="Unassembled WGS sequence"/>
</dbReference>
<reference evidence="2 3" key="1">
    <citation type="submission" date="2020-04" db="EMBL/GenBank/DDBJ databases">
        <authorList>
            <person name="Alioto T."/>
            <person name="Alioto T."/>
            <person name="Gomez Garrido J."/>
        </authorList>
    </citation>
    <scope>NUCLEOTIDE SEQUENCE [LARGE SCALE GENOMIC DNA]</scope>
</reference>
<organism evidence="2 3">
    <name type="scientific">Cloeon dipterum</name>
    <dbReference type="NCBI Taxonomy" id="197152"/>
    <lineage>
        <taxon>Eukaryota</taxon>
        <taxon>Metazoa</taxon>
        <taxon>Ecdysozoa</taxon>
        <taxon>Arthropoda</taxon>
        <taxon>Hexapoda</taxon>
        <taxon>Insecta</taxon>
        <taxon>Pterygota</taxon>
        <taxon>Palaeoptera</taxon>
        <taxon>Ephemeroptera</taxon>
        <taxon>Pisciforma</taxon>
        <taxon>Baetidae</taxon>
        <taxon>Cloeon</taxon>
    </lineage>
</organism>
<evidence type="ECO:0000313" key="3">
    <source>
        <dbReference type="Proteomes" id="UP000494165"/>
    </source>
</evidence>
<dbReference type="EMBL" id="CADEPI010000583">
    <property type="protein sequence ID" value="CAB3387498.1"/>
    <property type="molecule type" value="Genomic_DNA"/>
</dbReference>
<dbReference type="AlphaFoldDB" id="A0A8S1E3I6"/>
<accession>A0A8S1E3I6</accession>
<name>A0A8S1E3I6_9INSE</name>
<comment type="caution">
    <text evidence="2">The sequence shown here is derived from an EMBL/GenBank/DDBJ whole genome shotgun (WGS) entry which is preliminary data.</text>
</comment>
<feature type="region of interest" description="Disordered" evidence="1">
    <location>
        <begin position="116"/>
        <end position="139"/>
    </location>
</feature>
<protein>
    <submittedName>
        <fullName evidence="2">Uncharacterized protein</fullName>
    </submittedName>
</protein>
<feature type="compositionally biased region" description="Basic and acidic residues" evidence="1">
    <location>
        <begin position="27"/>
        <end position="39"/>
    </location>
</feature>
<keyword evidence="3" id="KW-1185">Reference proteome</keyword>
<gene>
    <name evidence="2" type="ORF">CLODIP_2_CD02757</name>
</gene>